<organism evidence="3 4">
    <name type="scientific">Brevibacterium casei</name>
    <dbReference type="NCBI Taxonomy" id="33889"/>
    <lineage>
        <taxon>Bacteria</taxon>
        <taxon>Bacillati</taxon>
        <taxon>Actinomycetota</taxon>
        <taxon>Actinomycetes</taxon>
        <taxon>Micrococcales</taxon>
        <taxon>Brevibacteriaceae</taxon>
        <taxon>Brevibacterium</taxon>
    </lineage>
</organism>
<keyword evidence="1" id="KW-0479">Metal-binding</keyword>
<gene>
    <name evidence="3" type="ORF">I6H47_08220</name>
</gene>
<evidence type="ECO:0000256" key="1">
    <source>
        <dbReference type="ARBA" id="ARBA00022723"/>
    </source>
</evidence>
<dbReference type="InterPro" id="IPR036163">
    <property type="entry name" value="HMA_dom_sf"/>
</dbReference>
<name>A0A7T4A216_9MICO</name>
<evidence type="ECO:0000313" key="3">
    <source>
        <dbReference type="EMBL" id="QQB15871.1"/>
    </source>
</evidence>
<dbReference type="Gene3D" id="3.30.70.100">
    <property type="match status" value="1"/>
</dbReference>
<dbReference type="SUPFAM" id="SSF55008">
    <property type="entry name" value="HMA, heavy metal-associated domain"/>
    <property type="match status" value="1"/>
</dbReference>
<protein>
    <submittedName>
        <fullName evidence="3">Heavy-metal-associated domain-containing protein</fullName>
    </submittedName>
</protein>
<dbReference type="InterPro" id="IPR006121">
    <property type="entry name" value="HMA_dom"/>
</dbReference>
<reference evidence="3 4" key="1">
    <citation type="submission" date="2020-12" db="EMBL/GenBank/DDBJ databases">
        <title>FDA dAtabase for Regulatory Grade micrObial Sequences (FDA-ARGOS): Supporting development and validation of Infectious Disease Dx tests.</title>
        <authorList>
            <person name="Sproer C."/>
            <person name="Gronow S."/>
            <person name="Severitt S."/>
            <person name="Schroder I."/>
            <person name="Tallon L."/>
            <person name="Sadzewicz L."/>
            <person name="Zhao X."/>
            <person name="Boylan J."/>
            <person name="Ott S."/>
            <person name="Bowen H."/>
            <person name="Vavikolanu K."/>
            <person name="Mehta A."/>
            <person name="Aluvathingal J."/>
            <person name="Nadendla S."/>
            <person name="Lowell S."/>
            <person name="Myers T."/>
            <person name="Yan Y."/>
            <person name="Sichtig H."/>
        </authorList>
    </citation>
    <scope>NUCLEOTIDE SEQUENCE [LARGE SCALE GENOMIC DNA]</scope>
    <source>
        <strain evidence="3 4">FDAARGOS_990</strain>
    </source>
</reference>
<dbReference type="CDD" id="cd00371">
    <property type="entry name" value="HMA"/>
    <property type="match status" value="1"/>
</dbReference>
<proteinExistence type="predicted"/>
<feature type="domain" description="HMA" evidence="2">
    <location>
        <begin position="2"/>
        <end position="67"/>
    </location>
</feature>
<dbReference type="PROSITE" id="PS01047">
    <property type="entry name" value="HMA_1"/>
    <property type="match status" value="1"/>
</dbReference>
<sequence>MSTNTYVVEGMTCGGCAGKITEAVEQIPGITDVDVDLSTGGITLTADQPVSDEAVQAAVEGAGYRFADTRQ</sequence>
<dbReference type="RefSeq" id="WP_111473052.1">
    <property type="nucleotide sequence ID" value="NZ_CP065989.1"/>
</dbReference>
<evidence type="ECO:0000313" key="4">
    <source>
        <dbReference type="Proteomes" id="UP000595374"/>
    </source>
</evidence>
<dbReference type="InterPro" id="IPR017969">
    <property type="entry name" value="Heavy-metal-associated_CS"/>
</dbReference>
<dbReference type="Pfam" id="PF00403">
    <property type="entry name" value="HMA"/>
    <property type="match status" value="1"/>
</dbReference>
<evidence type="ECO:0000259" key="2">
    <source>
        <dbReference type="PROSITE" id="PS50846"/>
    </source>
</evidence>
<accession>A0A7T4A216</accession>
<dbReference type="PROSITE" id="PS50846">
    <property type="entry name" value="HMA_2"/>
    <property type="match status" value="1"/>
</dbReference>
<dbReference type="EMBL" id="CP065989">
    <property type="protein sequence ID" value="QQB15871.1"/>
    <property type="molecule type" value="Genomic_DNA"/>
</dbReference>
<dbReference type="AlphaFoldDB" id="A0A7T4A216"/>
<dbReference type="Proteomes" id="UP000595374">
    <property type="component" value="Chromosome"/>
</dbReference>
<dbReference type="GO" id="GO:0046872">
    <property type="term" value="F:metal ion binding"/>
    <property type="evidence" value="ECO:0007669"/>
    <property type="project" value="UniProtKB-KW"/>
</dbReference>